<proteinExistence type="predicted"/>
<keyword evidence="2" id="KW-0732">Signal</keyword>
<keyword evidence="1" id="KW-0472">Membrane</keyword>
<comment type="caution">
    <text evidence="3">The sequence shown here is derived from an EMBL/GenBank/DDBJ whole genome shotgun (WGS) entry which is preliminary data.</text>
</comment>
<sequence>MMDLKKFGLVAAASALAVAPVSAQTAQETRNTGPGVVQYALGAAFAALILYGIYDVLIEDEEDTERPVSP</sequence>
<feature type="signal peptide" evidence="2">
    <location>
        <begin position="1"/>
        <end position="23"/>
    </location>
</feature>
<dbReference type="AlphaFoldDB" id="A0A2U2J5J3"/>
<keyword evidence="1" id="KW-0812">Transmembrane</keyword>
<organism evidence="3 4">
    <name type="scientific">Allosphingosinicella humi</name>
    <dbReference type="NCBI Taxonomy" id="2068657"/>
    <lineage>
        <taxon>Bacteria</taxon>
        <taxon>Pseudomonadati</taxon>
        <taxon>Pseudomonadota</taxon>
        <taxon>Alphaproteobacteria</taxon>
        <taxon>Sphingomonadales</taxon>
        <taxon>Sphingomonadaceae</taxon>
        <taxon>Allosphingosinicella</taxon>
    </lineage>
</organism>
<name>A0A2U2J5J3_9SPHN</name>
<keyword evidence="1" id="KW-1133">Transmembrane helix</keyword>
<reference evidence="3 4" key="1">
    <citation type="submission" date="2018-05" db="EMBL/GenBank/DDBJ databases">
        <title>Genome of Sphingosinicella humi QZX222.</title>
        <authorList>
            <person name="Qiao Z."/>
            <person name="Wang G."/>
        </authorList>
    </citation>
    <scope>NUCLEOTIDE SEQUENCE [LARGE SCALE GENOMIC DNA]</scope>
    <source>
        <strain evidence="3 4">QZX222</strain>
    </source>
</reference>
<feature type="chain" id="PRO_5015788193" evidence="2">
    <location>
        <begin position="24"/>
        <end position="70"/>
    </location>
</feature>
<evidence type="ECO:0000256" key="1">
    <source>
        <dbReference type="SAM" id="Phobius"/>
    </source>
</evidence>
<evidence type="ECO:0000313" key="3">
    <source>
        <dbReference type="EMBL" id="PWG03600.1"/>
    </source>
</evidence>
<feature type="transmembrane region" description="Helical" evidence="1">
    <location>
        <begin position="39"/>
        <end position="57"/>
    </location>
</feature>
<dbReference type="EMBL" id="QFFF01000001">
    <property type="protein sequence ID" value="PWG03600.1"/>
    <property type="molecule type" value="Genomic_DNA"/>
</dbReference>
<dbReference type="Proteomes" id="UP000245916">
    <property type="component" value="Unassembled WGS sequence"/>
</dbReference>
<evidence type="ECO:0000313" key="4">
    <source>
        <dbReference type="Proteomes" id="UP000245916"/>
    </source>
</evidence>
<keyword evidence="4" id="KW-1185">Reference proteome</keyword>
<accession>A0A2U2J5J3</accession>
<evidence type="ECO:0000256" key="2">
    <source>
        <dbReference type="SAM" id="SignalP"/>
    </source>
</evidence>
<protein>
    <submittedName>
        <fullName evidence="3">Uncharacterized protein</fullName>
    </submittedName>
</protein>
<gene>
    <name evidence="3" type="ORF">DF286_12490</name>
</gene>